<dbReference type="PANTHER" id="PTHR33087:SF31">
    <property type="entry name" value="OS06G0482850 PROTEIN"/>
    <property type="match status" value="1"/>
</dbReference>
<proteinExistence type="predicted"/>
<feature type="region of interest" description="Disordered" evidence="1">
    <location>
        <begin position="1"/>
        <end position="129"/>
    </location>
</feature>
<name>A0A8T0T0D0_PANVG</name>
<organism evidence="3 4">
    <name type="scientific">Panicum virgatum</name>
    <name type="common">Blackwell switchgrass</name>
    <dbReference type="NCBI Taxonomy" id="38727"/>
    <lineage>
        <taxon>Eukaryota</taxon>
        <taxon>Viridiplantae</taxon>
        <taxon>Streptophyta</taxon>
        <taxon>Embryophyta</taxon>
        <taxon>Tracheophyta</taxon>
        <taxon>Spermatophyta</taxon>
        <taxon>Magnoliopsida</taxon>
        <taxon>Liliopsida</taxon>
        <taxon>Poales</taxon>
        <taxon>Poaceae</taxon>
        <taxon>PACMAD clade</taxon>
        <taxon>Panicoideae</taxon>
        <taxon>Panicodae</taxon>
        <taxon>Paniceae</taxon>
        <taxon>Panicinae</taxon>
        <taxon>Panicum</taxon>
        <taxon>Panicum sect. Hiantes</taxon>
    </lineage>
</organism>
<evidence type="ECO:0000259" key="2">
    <source>
        <dbReference type="SMART" id="SM00343"/>
    </source>
</evidence>
<dbReference type="InterPro" id="IPR001878">
    <property type="entry name" value="Znf_CCHC"/>
</dbReference>
<evidence type="ECO:0000313" key="4">
    <source>
        <dbReference type="Proteomes" id="UP000823388"/>
    </source>
</evidence>
<feature type="compositionally biased region" description="Low complexity" evidence="1">
    <location>
        <begin position="623"/>
        <end position="632"/>
    </location>
</feature>
<dbReference type="InterPro" id="IPR053253">
    <property type="entry name" value="Sex_diff_modulator"/>
</dbReference>
<accession>A0A8T0T0D0</accession>
<dbReference type="InterPro" id="IPR036875">
    <property type="entry name" value="Znf_CCHC_sf"/>
</dbReference>
<dbReference type="EMBL" id="CM029044">
    <property type="protein sequence ID" value="KAG2604571.1"/>
    <property type="molecule type" value="Genomic_DNA"/>
</dbReference>
<feature type="region of interest" description="Disordered" evidence="1">
    <location>
        <begin position="463"/>
        <end position="494"/>
    </location>
</feature>
<feature type="compositionally biased region" description="Basic and acidic residues" evidence="1">
    <location>
        <begin position="96"/>
        <end position="107"/>
    </location>
</feature>
<sequence>MERAPAPRAGTAVPKRRSHRRGKRTTELLIGLPHRGAPPRRVPRGQCGCQPPAGPAASRGRRASAPRIPIHQRLGKRVEPAGQPARRRRFSPPDADGWREVLPRVDGDQAAAAASRRHSPPTPRRRLPTELDGRCLNCLSYDHRVATCRLPTRCLRCHGFRHLARDCKRPRSFPTGSSAAGVVPSSSARRLVRTRRRSRSPGTPRGAGSEPTLPPPISRGQSPSPQPSPVSFDVAVPSAPPEGRCRGEACYIDFSDDMAAEEDRLRFAVVALAGNASQTVSLEAFSAAVRCSTDVEIGCLVRPFYPENFIILCGCQAVRDRLLAAGRTPVGGTMMVFRPWTRLAHASSTILQIRVQVELEGVPPHAWSLDTASKLLAPSCWVEKIDAATASKTDRASFKLTAWTSDPLSIPTSRPLHIAEPEPPIDHADPGLQLTFGNLPRYLRRKKTLAYEVLIHIRSTADFTPRSSSTSPSPLFSNGDSGHDGDPDRDYGESYGSGPLLQGFAVRRGVADDAFSGVILRRGGYCSDGAASLGVAGDTHVAASAPSRLVGSGMPAAPAPVACITAAAGETAATATSSQFGDAAVAPLLGILPTSSALGQGADLSPAWQTGRHFSEKEGAVGAALPPTTTPEATPPPAVPCPTPDEGAGAPVVDPYADPAVVCFLATAVDPGATATDPMLLAPDICFGGHTGLATQADRDTTASPSYEPVVVVHVPPASPLAPDADTCATQVAMGMTLPTVTPPEAGAPAAPVLLSDEDAADAACPSTSVQPTVADAAASAELERFTASVLRQVSTPLAPKPSRQRTPAPPATDKPKRSSRLASTALAKVPAAKRGEVILMRRFELLADNAPVCDSARRAYSNVYQSGLTRSHAEAIKEICPSRRTTSTRGSASIPA</sequence>
<dbReference type="AlphaFoldDB" id="A0A8T0T0D0"/>
<feature type="compositionally biased region" description="Basic residues" evidence="1">
    <location>
        <begin position="14"/>
        <end position="23"/>
    </location>
</feature>
<feature type="region of interest" description="Disordered" evidence="1">
    <location>
        <begin position="794"/>
        <end position="823"/>
    </location>
</feature>
<feature type="compositionally biased region" description="Low complexity" evidence="1">
    <location>
        <begin position="176"/>
        <end position="189"/>
    </location>
</feature>
<reference evidence="3" key="1">
    <citation type="submission" date="2020-05" db="EMBL/GenBank/DDBJ databases">
        <title>WGS assembly of Panicum virgatum.</title>
        <authorList>
            <person name="Lovell J.T."/>
            <person name="Jenkins J."/>
            <person name="Shu S."/>
            <person name="Juenger T.E."/>
            <person name="Schmutz J."/>
        </authorList>
    </citation>
    <scope>NUCLEOTIDE SEQUENCE</scope>
    <source>
        <strain evidence="3">AP13</strain>
    </source>
</reference>
<dbReference type="GO" id="GO:0003676">
    <property type="term" value="F:nucleic acid binding"/>
    <property type="evidence" value="ECO:0007669"/>
    <property type="project" value="InterPro"/>
</dbReference>
<gene>
    <name evidence="3" type="ORF">PVAP13_4NG095276</name>
</gene>
<dbReference type="SMART" id="SM00343">
    <property type="entry name" value="ZnF_C2HC"/>
    <property type="match status" value="2"/>
</dbReference>
<feature type="compositionally biased region" description="Low complexity" evidence="1">
    <location>
        <begin position="200"/>
        <end position="209"/>
    </location>
</feature>
<dbReference type="SUPFAM" id="SSF57756">
    <property type="entry name" value="Retrovirus zinc finger-like domains"/>
    <property type="match status" value="1"/>
</dbReference>
<comment type="caution">
    <text evidence="3">The sequence shown here is derived from an EMBL/GenBank/DDBJ whole genome shotgun (WGS) entry which is preliminary data.</text>
</comment>
<dbReference type="PANTHER" id="PTHR33087">
    <property type="entry name" value="OS07G0539200 PROTEIN"/>
    <property type="match status" value="1"/>
</dbReference>
<protein>
    <recommendedName>
        <fullName evidence="2">CCHC-type domain-containing protein</fullName>
    </recommendedName>
</protein>
<evidence type="ECO:0000313" key="3">
    <source>
        <dbReference type="EMBL" id="KAG2604571.1"/>
    </source>
</evidence>
<feature type="compositionally biased region" description="Basic and acidic residues" evidence="1">
    <location>
        <begin position="481"/>
        <end position="492"/>
    </location>
</feature>
<dbReference type="Gene3D" id="4.10.60.10">
    <property type="entry name" value="Zinc finger, CCHC-type"/>
    <property type="match status" value="1"/>
</dbReference>
<feature type="compositionally biased region" description="Basic residues" evidence="1">
    <location>
        <begin position="190"/>
        <end position="199"/>
    </location>
</feature>
<dbReference type="Proteomes" id="UP000823388">
    <property type="component" value="Chromosome 4N"/>
</dbReference>
<feature type="region of interest" description="Disordered" evidence="1">
    <location>
        <begin position="617"/>
        <end position="637"/>
    </location>
</feature>
<feature type="compositionally biased region" description="Low complexity" evidence="1">
    <location>
        <begin position="464"/>
        <end position="474"/>
    </location>
</feature>
<dbReference type="GO" id="GO:0008270">
    <property type="term" value="F:zinc ion binding"/>
    <property type="evidence" value="ECO:0007669"/>
    <property type="project" value="InterPro"/>
</dbReference>
<keyword evidence="4" id="KW-1185">Reference proteome</keyword>
<feature type="region of interest" description="Disordered" evidence="1">
    <location>
        <begin position="168"/>
        <end position="237"/>
    </location>
</feature>
<feature type="compositionally biased region" description="Basic residues" evidence="1">
    <location>
        <begin position="115"/>
        <end position="126"/>
    </location>
</feature>
<feature type="domain" description="CCHC-type" evidence="2">
    <location>
        <begin position="153"/>
        <end position="169"/>
    </location>
</feature>
<evidence type="ECO:0000256" key="1">
    <source>
        <dbReference type="SAM" id="MobiDB-lite"/>
    </source>
</evidence>
<feature type="domain" description="CCHC-type" evidence="2">
    <location>
        <begin position="134"/>
        <end position="150"/>
    </location>
</feature>